<dbReference type="GO" id="GO:0005737">
    <property type="term" value="C:cytoplasm"/>
    <property type="evidence" value="ECO:0007669"/>
    <property type="project" value="UniProtKB-SubCell"/>
</dbReference>
<keyword evidence="3 7" id="KW-0819">tRNA processing</keyword>
<dbReference type="GO" id="GO:0005524">
    <property type="term" value="F:ATP binding"/>
    <property type="evidence" value="ECO:0007669"/>
    <property type="project" value="UniProtKB-UniRule"/>
</dbReference>
<dbReference type="InterPro" id="IPR015262">
    <property type="entry name" value="tRNA_Ile_lys_synt_subst-bd"/>
</dbReference>
<evidence type="ECO:0000256" key="7">
    <source>
        <dbReference type="HAMAP-Rule" id="MF_01161"/>
    </source>
</evidence>
<comment type="similarity">
    <text evidence="7">Belongs to the tRNA(Ile)-lysidine synthase family.</text>
</comment>
<dbReference type="SUPFAM" id="SSF82829">
    <property type="entry name" value="MesJ substrate recognition domain-like"/>
    <property type="match status" value="1"/>
</dbReference>
<dbReference type="Pfam" id="PF01171">
    <property type="entry name" value="ATP_bind_3"/>
    <property type="match status" value="1"/>
</dbReference>
<evidence type="ECO:0000259" key="9">
    <source>
        <dbReference type="Pfam" id="PF09179"/>
    </source>
</evidence>
<comment type="catalytic activity">
    <reaction evidence="6 7">
        <text>cytidine(34) in tRNA(Ile2) + L-lysine + ATP = lysidine(34) in tRNA(Ile2) + AMP + diphosphate + H(+)</text>
        <dbReference type="Rhea" id="RHEA:43744"/>
        <dbReference type="Rhea" id="RHEA-COMP:10625"/>
        <dbReference type="Rhea" id="RHEA-COMP:10670"/>
        <dbReference type="ChEBI" id="CHEBI:15378"/>
        <dbReference type="ChEBI" id="CHEBI:30616"/>
        <dbReference type="ChEBI" id="CHEBI:32551"/>
        <dbReference type="ChEBI" id="CHEBI:33019"/>
        <dbReference type="ChEBI" id="CHEBI:82748"/>
        <dbReference type="ChEBI" id="CHEBI:83665"/>
        <dbReference type="ChEBI" id="CHEBI:456215"/>
        <dbReference type="EC" id="6.3.4.19"/>
    </reaction>
</comment>
<accession>A0A0R2RGX0</accession>
<dbReference type="InterPro" id="IPR012094">
    <property type="entry name" value="tRNA_Ile_lys_synt"/>
</dbReference>
<dbReference type="InterPro" id="IPR014729">
    <property type="entry name" value="Rossmann-like_a/b/a_fold"/>
</dbReference>
<dbReference type="PANTHER" id="PTHR43033">
    <property type="entry name" value="TRNA(ILE)-LYSIDINE SYNTHASE-RELATED"/>
    <property type="match status" value="1"/>
</dbReference>
<keyword evidence="2 7" id="KW-0436">Ligase</keyword>
<proteinExistence type="inferred from homology"/>
<gene>
    <name evidence="7" type="primary">tilS</name>
    <name evidence="10" type="ORF">ABR82_01465</name>
</gene>
<sequence>MKRSLERWSMRGLRMRQIEARGKGVWSGVMEAVGRVVRTKKVAVGVSGGADSVVLAEAVWRAGRKPVILHFNHRWRGRVGDADAKWVEAWGKKRGLRVVVGRAPKAGRTGEGEARELRWNFFRQAAKRCGVKELWLAQQADDQAETVLMQLLRGAGPDGLAGMAERSNQAGMVVVRPLLGLTREEVRRAAKEEGLSWREDRTNEDERGWRSRVRRKVLPYLAKSYGREVRVALCRAAEIFAGEREHWKKELGTIPVRPDVREWRKKTVAWQRRAVRGWLEQVAYRGANYAEIEGVRNLVGVGGTACWQLRGGWVKRSKNKLFWVREMGRIAKRAR</sequence>
<feature type="domain" description="tRNA(Ile)-lysidine/2-thiocytidine synthase N-terminal" evidence="8">
    <location>
        <begin position="41"/>
        <end position="215"/>
    </location>
</feature>
<feature type="domain" description="tRNA(Ile)-lysidine synthase substrate-binding" evidence="9">
    <location>
        <begin position="260"/>
        <end position="322"/>
    </location>
</feature>
<dbReference type="InterPro" id="IPR012795">
    <property type="entry name" value="tRNA_Ile_lys_synt_N"/>
</dbReference>
<reference evidence="10 11" key="1">
    <citation type="submission" date="2015-10" db="EMBL/GenBank/DDBJ databases">
        <title>Metagenome-Assembled Genomes uncover a global brackish microbiome.</title>
        <authorList>
            <person name="Hugerth L.W."/>
            <person name="Larsson J."/>
            <person name="Alneberg J."/>
            <person name="Lindh M.V."/>
            <person name="Legrand C."/>
            <person name="Pinhassi J."/>
            <person name="Andersson A.F."/>
        </authorList>
    </citation>
    <scope>NUCLEOTIDE SEQUENCE [LARGE SCALE GENOMIC DNA]</scope>
    <source>
        <strain evidence="10">BACL18 MAG-120507-bin52</strain>
    </source>
</reference>
<comment type="caution">
    <text evidence="10">The sequence shown here is derived from an EMBL/GenBank/DDBJ whole genome shotgun (WGS) entry which is preliminary data.</text>
</comment>
<dbReference type="CDD" id="cd01992">
    <property type="entry name" value="TilS_N"/>
    <property type="match status" value="1"/>
</dbReference>
<evidence type="ECO:0000313" key="11">
    <source>
        <dbReference type="Proteomes" id="UP000051269"/>
    </source>
</evidence>
<evidence type="ECO:0000256" key="3">
    <source>
        <dbReference type="ARBA" id="ARBA00022694"/>
    </source>
</evidence>
<dbReference type="Proteomes" id="UP000051269">
    <property type="component" value="Unassembled WGS sequence"/>
</dbReference>
<keyword evidence="5 7" id="KW-0067">ATP-binding</keyword>
<dbReference type="Pfam" id="PF09179">
    <property type="entry name" value="TilS"/>
    <property type="match status" value="1"/>
</dbReference>
<dbReference type="HAMAP" id="MF_01161">
    <property type="entry name" value="tRNA_Ile_lys_synt"/>
    <property type="match status" value="1"/>
</dbReference>
<name>A0A0R2RGX0_9BACT</name>
<dbReference type="SUPFAM" id="SSF52402">
    <property type="entry name" value="Adenine nucleotide alpha hydrolases-like"/>
    <property type="match status" value="1"/>
</dbReference>
<feature type="binding site" evidence="7">
    <location>
        <begin position="47"/>
        <end position="52"/>
    </location>
    <ligand>
        <name>ATP</name>
        <dbReference type="ChEBI" id="CHEBI:30616"/>
    </ligand>
</feature>
<evidence type="ECO:0000256" key="4">
    <source>
        <dbReference type="ARBA" id="ARBA00022741"/>
    </source>
</evidence>
<dbReference type="AlphaFoldDB" id="A0A0R2RGX0"/>
<dbReference type="Gene3D" id="3.40.50.620">
    <property type="entry name" value="HUPs"/>
    <property type="match status" value="1"/>
</dbReference>
<comment type="domain">
    <text evidence="7">The N-terminal region contains the highly conserved SGGXDS motif, predicted to be a P-loop motif involved in ATP binding.</text>
</comment>
<evidence type="ECO:0000256" key="2">
    <source>
        <dbReference type="ARBA" id="ARBA00022598"/>
    </source>
</evidence>
<dbReference type="GO" id="GO:0006400">
    <property type="term" value="P:tRNA modification"/>
    <property type="evidence" value="ECO:0007669"/>
    <property type="project" value="UniProtKB-UniRule"/>
</dbReference>
<evidence type="ECO:0000313" key="10">
    <source>
        <dbReference type="EMBL" id="KRO61796.1"/>
    </source>
</evidence>
<dbReference type="InterPro" id="IPR011063">
    <property type="entry name" value="TilS/TtcA_N"/>
</dbReference>
<organism evidence="10 11">
    <name type="scientific">Verrucomicrobia subdivision 6 bacterium BACL9 MAG-120507-bin52</name>
    <dbReference type="NCBI Taxonomy" id="1655590"/>
    <lineage>
        <taxon>Bacteria</taxon>
        <taxon>Pseudomonadati</taxon>
        <taxon>Verrucomicrobiota</taxon>
        <taxon>Verrucomicrobiia</taxon>
        <taxon>Verrucomicrobiales</taxon>
        <taxon>Verrucomicrobia subdivision 6</taxon>
    </lineage>
</organism>
<evidence type="ECO:0000256" key="1">
    <source>
        <dbReference type="ARBA" id="ARBA00022490"/>
    </source>
</evidence>
<keyword evidence="4 7" id="KW-0547">Nucleotide-binding</keyword>
<dbReference type="GO" id="GO:0032267">
    <property type="term" value="F:tRNA(Ile)-lysidine synthase activity"/>
    <property type="evidence" value="ECO:0007669"/>
    <property type="project" value="UniProtKB-EC"/>
</dbReference>
<comment type="function">
    <text evidence="7">Ligates lysine onto the cytidine present at position 34 of the AUA codon-specific tRNA(Ile) that contains the anticodon CAU, in an ATP-dependent manner. Cytidine is converted to lysidine, thus changing the amino acid specificity of the tRNA from methionine to isoleucine.</text>
</comment>
<evidence type="ECO:0000256" key="5">
    <source>
        <dbReference type="ARBA" id="ARBA00022840"/>
    </source>
</evidence>
<dbReference type="NCBIfam" id="TIGR02432">
    <property type="entry name" value="lysidine_TilS_N"/>
    <property type="match status" value="1"/>
</dbReference>
<dbReference type="PANTHER" id="PTHR43033:SF1">
    <property type="entry name" value="TRNA(ILE)-LYSIDINE SYNTHASE-RELATED"/>
    <property type="match status" value="1"/>
</dbReference>
<evidence type="ECO:0000256" key="6">
    <source>
        <dbReference type="ARBA" id="ARBA00048539"/>
    </source>
</evidence>
<dbReference type="EMBL" id="LIBO01000205">
    <property type="protein sequence ID" value="KRO61796.1"/>
    <property type="molecule type" value="Genomic_DNA"/>
</dbReference>
<comment type="subcellular location">
    <subcellularLocation>
        <location evidence="7">Cytoplasm</location>
    </subcellularLocation>
</comment>
<dbReference type="EC" id="6.3.4.19" evidence="7"/>
<evidence type="ECO:0000259" key="8">
    <source>
        <dbReference type="Pfam" id="PF01171"/>
    </source>
</evidence>
<protein>
    <recommendedName>
        <fullName evidence="7">tRNA(Ile)-lysidine synthase</fullName>
        <ecNumber evidence="7">6.3.4.19</ecNumber>
    </recommendedName>
    <alternativeName>
        <fullName evidence="7">tRNA(Ile)-2-lysyl-cytidine synthase</fullName>
    </alternativeName>
    <alternativeName>
        <fullName evidence="7">tRNA(Ile)-lysidine synthetase</fullName>
    </alternativeName>
</protein>
<keyword evidence="1 7" id="KW-0963">Cytoplasm</keyword>